<sequence length="119" mass="13705">MRKVRRLQAGRTTTHIQISTTTQIHTNIITLIFPEIIILTKSLFNLINMSLPYFTSHPHQISYRRQSFPNYPTNPQGPSSIVPTHYLLSHSKFVGSITMIVPLLSSTIIFNMFFNFFPP</sequence>
<keyword evidence="1" id="KW-0812">Transmembrane</keyword>
<proteinExistence type="predicted"/>
<protein>
    <submittedName>
        <fullName evidence="2">Uncharacterized protein</fullName>
    </submittedName>
</protein>
<dbReference type="EMBL" id="HBUF01635240">
    <property type="protein sequence ID" value="CAG6783958.1"/>
    <property type="molecule type" value="Transcribed_RNA"/>
</dbReference>
<accession>A0A8D8VAK4</accession>
<organism evidence="2">
    <name type="scientific">Cacopsylla melanoneura</name>
    <dbReference type="NCBI Taxonomy" id="428564"/>
    <lineage>
        <taxon>Eukaryota</taxon>
        <taxon>Metazoa</taxon>
        <taxon>Ecdysozoa</taxon>
        <taxon>Arthropoda</taxon>
        <taxon>Hexapoda</taxon>
        <taxon>Insecta</taxon>
        <taxon>Pterygota</taxon>
        <taxon>Neoptera</taxon>
        <taxon>Paraneoptera</taxon>
        <taxon>Hemiptera</taxon>
        <taxon>Sternorrhyncha</taxon>
        <taxon>Psylloidea</taxon>
        <taxon>Psyllidae</taxon>
        <taxon>Psyllinae</taxon>
        <taxon>Cacopsylla</taxon>
    </lineage>
</organism>
<dbReference type="EMBL" id="HBUF01358561">
    <property type="protein sequence ID" value="CAG6719289.1"/>
    <property type="molecule type" value="Transcribed_RNA"/>
</dbReference>
<evidence type="ECO:0000256" key="1">
    <source>
        <dbReference type="SAM" id="Phobius"/>
    </source>
</evidence>
<evidence type="ECO:0000313" key="2">
    <source>
        <dbReference type="EMBL" id="CAG6719287.1"/>
    </source>
</evidence>
<dbReference type="EMBL" id="HBUF01358560">
    <property type="protein sequence ID" value="CAG6719287.1"/>
    <property type="molecule type" value="Transcribed_RNA"/>
</dbReference>
<dbReference type="AlphaFoldDB" id="A0A8D8VAK4"/>
<keyword evidence="1" id="KW-0472">Membrane</keyword>
<dbReference type="EMBL" id="HBUF01635242">
    <property type="protein sequence ID" value="CAG6783960.1"/>
    <property type="molecule type" value="Transcribed_RNA"/>
</dbReference>
<reference evidence="2" key="1">
    <citation type="submission" date="2021-05" db="EMBL/GenBank/DDBJ databases">
        <authorList>
            <person name="Alioto T."/>
            <person name="Alioto T."/>
            <person name="Gomez Garrido J."/>
        </authorList>
    </citation>
    <scope>NUCLEOTIDE SEQUENCE</scope>
</reference>
<name>A0A8D8VAK4_9HEMI</name>
<keyword evidence="1" id="KW-1133">Transmembrane helix</keyword>
<feature type="transmembrane region" description="Helical" evidence="1">
    <location>
        <begin position="93"/>
        <end position="114"/>
    </location>
</feature>